<dbReference type="SUPFAM" id="SSF111369">
    <property type="entry name" value="HlyD-like secretion proteins"/>
    <property type="match status" value="1"/>
</dbReference>
<gene>
    <name evidence="8" type="ORF">IDH45_14810</name>
</gene>
<keyword evidence="5" id="KW-0812">Transmembrane</keyword>
<sequence>MRKKKTWLYIILAVLLVAVSGFLYTQSKPKAPAPGAGASSGSALKFQAVKENLANTVEVKGKSSYVKETTVYAPFSADVTEWNVSDGAQLNKGDVMFKLDDKALRAEIGVLTANMRKQELEAKLRSAEQAAGAKITETIASNEAEALQRVAKNASKDVQEELERINRQIAGADLETKQSKLTQAVTTAPESGIFLAASGQKPQKLREGDVIGKIVDVSKIQMTTSVGEYDVFRIKPGMTVQVSIDALKEEKLAGKVEKVSKFPKPAASNSNDTAPAQFEIVISLDAHASLIAGLGLTAKIETDNKLGVLTVPTIAVQRDKDGSYVLLETAQGTEKRPIKVGLETADKTEVIEGLQEGDSVVLQ</sequence>
<dbReference type="GO" id="GO:0030313">
    <property type="term" value="C:cell envelope"/>
    <property type="evidence" value="ECO:0007669"/>
    <property type="project" value="UniProtKB-SubCell"/>
</dbReference>
<evidence type="ECO:0000259" key="7">
    <source>
        <dbReference type="Pfam" id="PF25990"/>
    </source>
</evidence>
<evidence type="ECO:0000256" key="2">
    <source>
        <dbReference type="ARBA" id="ARBA00009477"/>
    </source>
</evidence>
<dbReference type="Gene3D" id="2.40.30.170">
    <property type="match status" value="1"/>
</dbReference>
<dbReference type="Proteomes" id="UP000639396">
    <property type="component" value="Unassembled WGS sequence"/>
</dbReference>
<keyword evidence="5" id="KW-1133">Transmembrane helix</keyword>
<dbReference type="PANTHER" id="PTHR32347">
    <property type="entry name" value="EFFLUX SYSTEM COMPONENT YKNX-RELATED"/>
    <property type="match status" value="1"/>
</dbReference>
<dbReference type="Gene3D" id="2.40.420.20">
    <property type="match status" value="1"/>
</dbReference>
<comment type="caution">
    <text evidence="8">The sequence shown here is derived from an EMBL/GenBank/DDBJ whole genome shotgun (WGS) entry which is preliminary data.</text>
</comment>
<feature type="transmembrane region" description="Helical" evidence="5">
    <location>
        <begin position="7"/>
        <end position="24"/>
    </location>
</feature>
<name>A0A927CC42_9BACL</name>
<proteinExistence type="inferred from homology"/>
<keyword evidence="9" id="KW-1185">Reference proteome</keyword>
<keyword evidence="5" id="KW-0472">Membrane</keyword>
<dbReference type="Pfam" id="PF25967">
    <property type="entry name" value="RND-MFP_C"/>
    <property type="match status" value="1"/>
</dbReference>
<evidence type="ECO:0000313" key="8">
    <source>
        <dbReference type="EMBL" id="MBD2863261.1"/>
    </source>
</evidence>
<feature type="coiled-coil region" evidence="4">
    <location>
        <begin position="110"/>
        <end position="175"/>
    </location>
</feature>
<dbReference type="NCBIfam" id="TIGR01730">
    <property type="entry name" value="RND_mfp"/>
    <property type="match status" value="1"/>
</dbReference>
<comment type="subcellular location">
    <subcellularLocation>
        <location evidence="1">Cell envelope</location>
    </subcellularLocation>
</comment>
<dbReference type="EMBL" id="JACXJA010000018">
    <property type="protein sequence ID" value="MBD2863261.1"/>
    <property type="molecule type" value="Genomic_DNA"/>
</dbReference>
<evidence type="ECO:0000256" key="3">
    <source>
        <dbReference type="ARBA" id="ARBA00023054"/>
    </source>
</evidence>
<organism evidence="8 9">
    <name type="scientific">Paenibacillus oceani</name>
    <dbReference type="NCBI Taxonomy" id="2772510"/>
    <lineage>
        <taxon>Bacteria</taxon>
        <taxon>Bacillati</taxon>
        <taxon>Bacillota</taxon>
        <taxon>Bacilli</taxon>
        <taxon>Bacillales</taxon>
        <taxon>Paenibacillaceae</taxon>
        <taxon>Paenibacillus</taxon>
    </lineage>
</organism>
<accession>A0A927CC42</accession>
<dbReference type="Pfam" id="PF25990">
    <property type="entry name" value="Beta-barrel_YknX"/>
    <property type="match status" value="1"/>
</dbReference>
<dbReference type="InterPro" id="IPR006143">
    <property type="entry name" value="RND_pump_MFP"/>
</dbReference>
<comment type="similarity">
    <text evidence="2">Belongs to the membrane fusion protein (MFP) (TC 8.A.1) family.</text>
</comment>
<feature type="domain" description="YknX-like beta-barrel" evidence="7">
    <location>
        <begin position="221"/>
        <end position="299"/>
    </location>
</feature>
<protein>
    <submittedName>
        <fullName evidence="8">Efflux RND transporter periplasmic adaptor subunit</fullName>
    </submittedName>
</protein>
<dbReference type="Gene3D" id="2.40.50.100">
    <property type="match status" value="1"/>
</dbReference>
<evidence type="ECO:0000313" key="9">
    <source>
        <dbReference type="Proteomes" id="UP000639396"/>
    </source>
</evidence>
<evidence type="ECO:0000259" key="6">
    <source>
        <dbReference type="Pfam" id="PF25967"/>
    </source>
</evidence>
<evidence type="ECO:0000256" key="1">
    <source>
        <dbReference type="ARBA" id="ARBA00004196"/>
    </source>
</evidence>
<evidence type="ECO:0000256" key="4">
    <source>
        <dbReference type="SAM" id="Coils"/>
    </source>
</evidence>
<keyword evidence="3 4" id="KW-0175">Coiled coil</keyword>
<dbReference type="AlphaFoldDB" id="A0A927CC42"/>
<evidence type="ECO:0000256" key="5">
    <source>
        <dbReference type="SAM" id="Phobius"/>
    </source>
</evidence>
<dbReference type="InterPro" id="IPR058636">
    <property type="entry name" value="Beta-barrel_YknX"/>
</dbReference>
<dbReference type="InterPro" id="IPR050465">
    <property type="entry name" value="UPF0194_transport"/>
</dbReference>
<dbReference type="InterPro" id="IPR058627">
    <property type="entry name" value="MdtA-like_C"/>
</dbReference>
<feature type="domain" description="Multidrug resistance protein MdtA-like C-terminal permuted SH3" evidence="6">
    <location>
        <begin position="308"/>
        <end position="362"/>
    </location>
</feature>
<dbReference type="GO" id="GO:0022857">
    <property type="term" value="F:transmembrane transporter activity"/>
    <property type="evidence" value="ECO:0007669"/>
    <property type="project" value="InterPro"/>
</dbReference>
<reference evidence="8" key="1">
    <citation type="submission" date="2020-09" db="EMBL/GenBank/DDBJ databases">
        <title>A novel bacterium of genus Paenibacillus, isolated from South China Sea.</title>
        <authorList>
            <person name="Huang H."/>
            <person name="Mo K."/>
            <person name="Hu Y."/>
        </authorList>
    </citation>
    <scope>NUCLEOTIDE SEQUENCE</scope>
    <source>
        <strain evidence="8">IB182363</strain>
    </source>
</reference>
<dbReference type="GO" id="GO:0016020">
    <property type="term" value="C:membrane"/>
    <property type="evidence" value="ECO:0007669"/>
    <property type="project" value="InterPro"/>
</dbReference>
<dbReference type="RefSeq" id="WP_190928895.1">
    <property type="nucleotide sequence ID" value="NZ_JACXJA010000018.1"/>
</dbReference>